<comment type="subcellular location">
    <subcellularLocation>
        <location evidence="1 13">Cell outer membrane</location>
        <topology evidence="1 13">Multi-pass membrane protein</topology>
    </subcellularLocation>
</comment>
<dbReference type="InterPro" id="IPR012910">
    <property type="entry name" value="Plug_dom"/>
</dbReference>
<dbReference type="PROSITE" id="PS52016">
    <property type="entry name" value="TONB_DEPENDENT_REC_3"/>
    <property type="match status" value="1"/>
</dbReference>
<evidence type="ECO:0000256" key="13">
    <source>
        <dbReference type="PROSITE-ProRule" id="PRU01360"/>
    </source>
</evidence>
<dbReference type="GO" id="GO:0015344">
    <property type="term" value="F:siderophore uptake transmembrane transporter activity"/>
    <property type="evidence" value="ECO:0007669"/>
    <property type="project" value="TreeGrafter"/>
</dbReference>
<dbReference type="InterPro" id="IPR036942">
    <property type="entry name" value="Beta-barrel_TonB_sf"/>
</dbReference>
<keyword evidence="10 13" id="KW-0472">Membrane</keyword>
<dbReference type="AlphaFoldDB" id="A0A1H7SLN0"/>
<feature type="domain" description="TonB-dependent receptor plug" evidence="14">
    <location>
        <begin position="123"/>
        <end position="222"/>
    </location>
</feature>
<keyword evidence="6" id="KW-0732">Signal</keyword>
<sequence>MLSTLFAPTTWAQIIKGTVLNRSNEPIVGVSLWIKGARMGGKTNQEGKYEIQGLSEGSYTLVLSAVGIQRQERTVYLAGEQELIEDFVVDATNEQLQEVVISSTKKQYKVDTTSLSLRLGEPLIEIPQNIQVVTNKVLSDQQVVSMSDGLIRNVSGAVRLEHWGDLYANINMRGSQIQAFRNGFNVVGSYWGPLTEDMSFVDHIEFVKGPAGFMLANGDPSGLYNVVTKKPTGVTKGEATFTLGSFDLFRGTLDLDGKLSKDGKLLYRLNVMGQNKASHRPYEYNDRYSIAPVISYQVDEKTKLTAEYTLQHVRMSEVGSYYVFGPESGGYATLPVDFTMTNPGIPPTNINDHSLFLTFEHKLDDHWKLTAQGSYFFYDQVGYSSWPSKVNEDRTVVRNVGIWDAQGRMALGQVFVNGDVQTGAIKHRILAGIDMGKKTYIADWGQSHDLDRDSATLYFDPLNPTYGIPTNGLPNFDRNTSLTSRALAAGGLQGQRYTGLYFQDELGFFENRLRLTLAGRYTYARQYYGADADEAKHFTPRIGLSASVDQHTSVYALYDQAFVPQSVSGALEEGSELKPITGSNTELGIKRDWFGGNLSTTLSVYRILKNNELTASENSTPANPLSIELGQKKAQGVEFDVRGNISTYLSIIANYAYTDSKVSKVNPGVPNVSVGDVMPGFSKHVVNGWVNYKLPVKALKGLGVSAGYTGLLDRATDNWGDSDLRLPDYHKIDGGIFWEGTKMRITANAFNIFDKYLFSGSAYNWLSAYYWQTEAPRNYRLSVSYSF</sequence>
<dbReference type="InterPro" id="IPR010917">
    <property type="entry name" value="TonB_rcpt_CS"/>
</dbReference>
<dbReference type="InterPro" id="IPR008969">
    <property type="entry name" value="CarboxyPept-like_regulatory"/>
</dbReference>
<proteinExistence type="inferred from homology"/>
<dbReference type="SUPFAM" id="SSF56935">
    <property type="entry name" value="Porins"/>
    <property type="match status" value="1"/>
</dbReference>
<dbReference type="PROSITE" id="PS01156">
    <property type="entry name" value="TONB_DEPENDENT_REC_2"/>
    <property type="match status" value="1"/>
</dbReference>
<dbReference type="EMBL" id="FOAF01000003">
    <property type="protein sequence ID" value="SEL72347.1"/>
    <property type="molecule type" value="Genomic_DNA"/>
</dbReference>
<name>A0A1H7SLN0_OLID1</name>
<dbReference type="GO" id="GO:0015891">
    <property type="term" value="P:siderophore transport"/>
    <property type="evidence" value="ECO:0007669"/>
    <property type="project" value="InterPro"/>
</dbReference>
<evidence type="ECO:0000256" key="10">
    <source>
        <dbReference type="ARBA" id="ARBA00023136"/>
    </source>
</evidence>
<organism evidence="15 16">
    <name type="scientific">Olivibacter domesticus</name>
    <name type="common">Pseudosphingobacterium domesticum</name>
    <dbReference type="NCBI Taxonomy" id="407022"/>
    <lineage>
        <taxon>Bacteria</taxon>
        <taxon>Pseudomonadati</taxon>
        <taxon>Bacteroidota</taxon>
        <taxon>Sphingobacteriia</taxon>
        <taxon>Sphingobacteriales</taxon>
        <taxon>Sphingobacteriaceae</taxon>
        <taxon>Olivibacter</taxon>
    </lineage>
</organism>
<dbReference type="InterPro" id="IPR039426">
    <property type="entry name" value="TonB-dep_rcpt-like"/>
</dbReference>
<evidence type="ECO:0000256" key="9">
    <source>
        <dbReference type="ARBA" id="ARBA00023077"/>
    </source>
</evidence>
<evidence type="ECO:0000256" key="3">
    <source>
        <dbReference type="ARBA" id="ARBA00022452"/>
    </source>
</evidence>
<dbReference type="PANTHER" id="PTHR32552:SF68">
    <property type="entry name" value="FERRICHROME OUTER MEMBRANE TRANSPORTER_PHAGE RECEPTOR"/>
    <property type="match status" value="1"/>
</dbReference>
<keyword evidence="12 13" id="KW-0998">Cell outer membrane</keyword>
<evidence type="ECO:0000256" key="8">
    <source>
        <dbReference type="ARBA" id="ARBA00023065"/>
    </source>
</evidence>
<dbReference type="Gene3D" id="2.40.170.20">
    <property type="entry name" value="TonB-dependent receptor, beta-barrel domain"/>
    <property type="match status" value="1"/>
</dbReference>
<evidence type="ECO:0000259" key="14">
    <source>
        <dbReference type="Pfam" id="PF07715"/>
    </source>
</evidence>
<dbReference type="NCBIfam" id="TIGR01783">
    <property type="entry name" value="TonB-siderophor"/>
    <property type="match status" value="1"/>
</dbReference>
<dbReference type="SUPFAM" id="SSF49464">
    <property type="entry name" value="Carboxypeptidase regulatory domain-like"/>
    <property type="match status" value="1"/>
</dbReference>
<evidence type="ECO:0000256" key="1">
    <source>
        <dbReference type="ARBA" id="ARBA00004571"/>
    </source>
</evidence>
<keyword evidence="8" id="KW-0406">Ion transport</keyword>
<dbReference type="Pfam" id="PF13715">
    <property type="entry name" value="CarbopepD_reg_2"/>
    <property type="match status" value="1"/>
</dbReference>
<keyword evidence="2 13" id="KW-0813">Transport</keyword>
<keyword evidence="11" id="KW-0675">Receptor</keyword>
<evidence type="ECO:0000313" key="15">
    <source>
        <dbReference type="EMBL" id="SEL72347.1"/>
    </source>
</evidence>
<keyword evidence="3 13" id="KW-1134">Transmembrane beta strand</keyword>
<protein>
    <submittedName>
        <fullName evidence="15">Iron complex outermembrane recepter protein</fullName>
    </submittedName>
</protein>
<evidence type="ECO:0000313" key="16">
    <source>
        <dbReference type="Proteomes" id="UP000199421"/>
    </source>
</evidence>
<keyword evidence="9" id="KW-0798">TonB box</keyword>
<dbReference type="Gene3D" id="2.60.40.1120">
    <property type="entry name" value="Carboxypeptidase-like, regulatory domain"/>
    <property type="match status" value="1"/>
</dbReference>
<dbReference type="STRING" id="407022.SAMN05661044_03244"/>
<reference evidence="16" key="1">
    <citation type="submission" date="2016-10" db="EMBL/GenBank/DDBJ databases">
        <authorList>
            <person name="Varghese N."/>
            <person name="Submissions S."/>
        </authorList>
    </citation>
    <scope>NUCLEOTIDE SEQUENCE [LARGE SCALE GENOMIC DNA]</scope>
    <source>
        <strain evidence="16">DSM 18733</strain>
    </source>
</reference>
<dbReference type="CDD" id="cd01347">
    <property type="entry name" value="ligand_gated_channel"/>
    <property type="match status" value="1"/>
</dbReference>
<dbReference type="InterPro" id="IPR037066">
    <property type="entry name" value="Plug_dom_sf"/>
</dbReference>
<evidence type="ECO:0000256" key="12">
    <source>
        <dbReference type="ARBA" id="ARBA00023237"/>
    </source>
</evidence>
<dbReference type="GO" id="GO:0009279">
    <property type="term" value="C:cell outer membrane"/>
    <property type="evidence" value="ECO:0007669"/>
    <property type="project" value="UniProtKB-SubCell"/>
</dbReference>
<evidence type="ECO:0000256" key="4">
    <source>
        <dbReference type="ARBA" id="ARBA00022496"/>
    </source>
</evidence>
<keyword evidence="7" id="KW-0408">Iron</keyword>
<dbReference type="GO" id="GO:0038023">
    <property type="term" value="F:signaling receptor activity"/>
    <property type="evidence" value="ECO:0007669"/>
    <property type="project" value="InterPro"/>
</dbReference>
<keyword evidence="5 13" id="KW-0812">Transmembrane</keyword>
<dbReference type="PANTHER" id="PTHR32552">
    <property type="entry name" value="FERRICHROME IRON RECEPTOR-RELATED"/>
    <property type="match status" value="1"/>
</dbReference>
<comment type="similarity">
    <text evidence="13">Belongs to the TonB-dependent receptor family.</text>
</comment>
<gene>
    <name evidence="15" type="ORF">SAMN05661044_03244</name>
</gene>
<keyword evidence="4" id="KW-0410">Iron transport</keyword>
<evidence type="ECO:0000256" key="7">
    <source>
        <dbReference type="ARBA" id="ARBA00023004"/>
    </source>
</evidence>
<dbReference type="Pfam" id="PF07715">
    <property type="entry name" value="Plug"/>
    <property type="match status" value="1"/>
</dbReference>
<dbReference type="InterPro" id="IPR010105">
    <property type="entry name" value="TonB_sidphr_rcpt"/>
</dbReference>
<evidence type="ECO:0000256" key="6">
    <source>
        <dbReference type="ARBA" id="ARBA00022729"/>
    </source>
</evidence>
<evidence type="ECO:0000256" key="11">
    <source>
        <dbReference type="ARBA" id="ARBA00023170"/>
    </source>
</evidence>
<keyword evidence="16" id="KW-1185">Reference proteome</keyword>
<dbReference type="Gene3D" id="2.170.130.10">
    <property type="entry name" value="TonB-dependent receptor, plug domain"/>
    <property type="match status" value="1"/>
</dbReference>
<evidence type="ECO:0000256" key="2">
    <source>
        <dbReference type="ARBA" id="ARBA00022448"/>
    </source>
</evidence>
<dbReference type="Proteomes" id="UP000199421">
    <property type="component" value="Unassembled WGS sequence"/>
</dbReference>
<accession>A0A1H7SLN0</accession>
<evidence type="ECO:0000256" key="5">
    <source>
        <dbReference type="ARBA" id="ARBA00022692"/>
    </source>
</evidence>